<proteinExistence type="predicted"/>
<keyword evidence="2" id="KW-1185">Reference proteome</keyword>
<organism evidence="1 2">
    <name type="scientific">Acidovorax temperans</name>
    <dbReference type="NCBI Taxonomy" id="80878"/>
    <lineage>
        <taxon>Bacteria</taxon>
        <taxon>Pseudomonadati</taxon>
        <taxon>Pseudomonadota</taxon>
        <taxon>Betaproteobacteria</taxon>
        <taxon>Burkholderiales</taxon>
        <taxon>Comamonadaceae</taxon>
        <taxon>Acidovorax</taxon>
    </lineage>
</organism>
<accession>A0A0D7K3X7</accession>
<comment type="caution">
    <text evidence="1">The sequence shown here is derived from an EMBL/GenBank/DDBJ whole genome shotgun (WGS) entry which is preliminary data.</text>
</comment>
<name>A0A0D7K3X7_9BURK</name>
<dbReference type="Proteomes" id="UP000032566">
    <property type="component" value="Unassembled WGS sequence"/>
</dbReference>
<reference evidence="1 2" key="1">
    <citation type="submission" date="2014-12" db="EMBL/GenBank/DDBJ databases">
        <title>Isolation of bacteria from lake water.</title>
        <authorList>
            <person name="Sheng K.-Y."/>
            <person name="Chin P.-S."/>
            <person name="Chan K.-G."/>
            <person name="Tan G.S."/>
        </authorList>
    </citation>
    <scope>NUCLEOTIDE SEQUENCE [LARGE SCALE GENOMIC DNA]</scope>
    <source>
        <strain evidence="1 2">KY4</strain>
    </source>
</reference>
<sequence length="60" mass="6571">MPRRVSIFMDRAMTVCSSACNSSLVDAAASMTVGASLASHRYAPLSTRQRMDLLKLDEFC</sequence>
<dbReference type="EMBL" id="JXYQ01000075">
    <property type="protein sequence ID" value="KJA09015.1"/>
    <property type="molecule type" value="Genomic_DNA"/>
</dbReference>
<gene>
    <name evidence="1" type="ORF">RP29_18715</name>
</gene>
<dbReference type="AlphaFoldDB" id="A0A0D7K3X7"/>
<dbReference type="PATRIC" id="fig|80878.5.peg.3712"/>
<evidence type="ECO:0000313" key="1">
    <source>
        <dbReference type="EMBL" id="KJA09015.1"/>
    </source>
</evidence>
<evidence type="ECO:0000313" key="2">
    <source>
        <dbReference type="Proteomes" id="UP000032566"/>
    </source>
</evidence>
<protein>
    <submittedName>
        <fullName evidence="1">Uncharacterized protein</fullName>
    </submittedName>
</protein>